<organism evidence="2 3">
    <name type="scientific">Anopheles atroparvus</name>
    <name type="common">European mosquito</name>
    <dbReference type="NCBI Taxonomy" id="41427"/>
    <lineage>
        <taxon>Eukaryota</taxon>
        <taxon>Metazoa</taxon>
        <taxon>Ecdysozoa</taxon>
        <taxon>Arthropoda</taxon>
        <taxon>Hexapoda</taxon>
        <taxon>Insecta</taxon>
        <taxon>Pterygota</taxon>
        <taxon>Neoptera</taxon>
        <taxon>Endopterygota</taxon>
        <taxon>Diptera</taxon>
        <taxon>Nematocera</taxon>
        <taxon>Culicoidea</taxon>
        <taxon>Culicidae</taxon>
        <taxon>Anophelinae</taxon>
        <taxon>Anopheles</taxon>
    </lineage>
</organism>
<sequence length="102" mass="11359">TFRPCISDEREFPAQDIDNEGSAAAKKSLEWSDTPTKKTSETTREKDKLGRQKAPKNASRNIAMTSPMMIRVDDTFAFQNNRLAPSFASSVASTCIFNLILN</sequence>
<evidence type="ECO:0000313" key="3">
    <source>
        <dbReference type="Proteomes" id="UP000075880"/>
    </source>
</evidence>
<feature type="compositionally biased region" description="Basic and acidic residues" evidence="1">
    <location>
        <begin position="1"/>
        <end position="13"/>
    </location>
</feature>
<reference evidence="2" key="1">
    <citation type="submission" date="2024-04" db="UniProtKB">
        <authorList>
            <consortium name="EnsemblMetazoa"/>
        </authorList>
    </citation>
    <scope>IDENTIFICATION</scope>
    <source>
        <strain evidence="2">EBRO</strain>
    </source>
</reference>
<accession>A0AAG5DGP4</accession>
<keyword evidence="3" id="KW-1185">Reference proteome</keyword>
<protein>
    <submittedName>
        <fullName evidence="2">Uncharacterized protein</fullName>
    </submittedName>
</protein>
<feature type="region of interest" description="Disordered" evidence="1">
    <location>
        <begin position="1"/>
        <end position="60"/>
    </location>
</feature>
<name>A0AAG5DGP4_ANOAO</name>
<dbReference type="Proteomes" id="UP000075880">
    <property type="component" value="Unassembled WGS sequence"/>
</dbReference>
<dbReference type="AlphaFoldDB" id="A0AAG5DGP4"/>
<feature type="compositionally biased region" description="Basic and acidic residues" evidence="1">
    <location>
        <begin position="27"/>
        <end position="50"/>
    </location>
</feature>
<proteinExistence type="predicted"/>
<evidence type="ECO:0000313" key="2">
    <source>
        <dbReference type="EnsemblMetazoa" id="ENSAATROPP010054"/>
    </source>
</evidence>
<dbReference type="EnsemblMetazoa" id="ENSAATROPT011128">
    <property type="protein sequence ID" value="ENSAATROPP010054"/>
    <property type="gene ID" value="ENSAATROPG009061"/>
</dbReference>
<evidence type="ECO:0000256" key="1">
    <source>
        <dbReference type="SAM" id="MobiDB-lite"/>
    </source>
</evidence>